<accession>A0A7G9WK73</accession>
<dbReference type="InterPro" id="IPR036412">
    <property type="entry name" value="HAD-like_sf"/>
</dbReference>
<name>A0A7G9WK73_9FIRM</name>
<reference evidence="1 2" key="1">
    <citation type="submission" date="2020-08" db="EMBL/GenBank/DDBJ databases">
        <authorList>
            <person name="Ren C."/>
            <person name="Gu Y."/>
            <person name="Xu Y."/>
        </authorList>
    </citation>
    <scope>NUCLEOTIDE SEQUENCE [LARGE SCALE GENOMIC DNA]</scope>
    <source>
        <strain evidence="1 2">LBM18003</strain>
    </source>
</reference>
<dbReference type="NCBIfam" id="TIGR01484">
    <property type="entry name" value="HAD-SF-IIB"/>
    <property type="match status" value="1"/>
</dbReference>
<organism evidence="1 2">
    <name type="scientific">Caproicibacterium amylolyticum</name>
    <dbReference type="NCBI Taxonomy" id="2766537"/>
    <lineage>
        <taxon>Bacteria</taxon>
        <taxon>Bacillati</taxon>
        <taxon>Bacillota</taxon>
        <taxon>Clostridia</taxon>
        <taxon>Eubacteriales</taxon>
        <taxon>Oscillospiraceae</taxon>
        <taxon>Caproicibacterium</taxon>
    </lineage>
</organism>
<dbReference type="InterPro" id="IPR006379">
    <property type="entry name" value="HAD-SF_hydro_IIB"/>
</dbReference>
<dbReference type="RefSeq" id="WP_212508154.1">
    <property type="nucleotide sequence ID" value="NZ_CP060696.1"/>
</dbReference>
<dbReference type="Pfam" id="PF08282">
    <property type="entry name" value="Hydrolase_3"/>
    <property type="match status" value="1"/>
</dbReference>
<dbReference type="SUPFAM" id="SSF56784">
    <property type="entry name" value="HAD-like"/>
    <property type="match status" value="1"/>
</dbReference>
<dbReference type="GO" id="GO:0005829">
    <property type="term" value="C:cytosol"/>
    <property type="evidence" value="ECO:0007669"/>
    <property type="project" value="TreeGrafter"/>
</dbReference>
<dbReference type="GO" id="GO:0016791">
    <property type="term" value="F:phosphatase activity"/>
    <property type="evidence" value="ECO:0007669"/>
    <property type="project" value="TreeGrafter"/>
</dbReference>
<dbReference type="AlphaFoldDB" id="A0A7G9WK73"/>
<dbReference type="EMBL" id="CP060696">
    <property type="protein sequence ID" value="QNO19085.1"/>
    <property type="molecule type" value="Genomic_DNA"/>
</dbReference>
<dbReference type="PANTHER" id="PTHR10000">
    <property type="entry name" value="PHOSPHOSERINE PHOSPHATASE"/>
    <property type="match status" value="1"/>
</dbReference>
<dbReference type="PANTHER" id="PTHR10000:SF8">
    <property type="entry name" value="HAD SUPERFAMILY HYDROLASE-LIKE, TYPE 3"/>
    <property type="match status" value="1"/>
</dbReference>
<dbReference type="Proteomes" id="UP000516046">
    <property type="component" value="Chromosome"/>
</dbReference>
<dbReference type="Gene3D" id="3.30.1240.10">
    <property type="match status" value="1"/>
</dbReference>
<evidence type="ECO:0000313" key="2">
    <source>
        <dbReference type="Proteomes" id="UP000516046"/>
    </source>
</evidence>
<dbReference type="InterPro" id="IPR023214">
    <property type="entry name" value="HAD_sf"/>
</dbReference>
<protein>
    <submittedName>
        <fullName evidence="1">HAD family phosphatase</fullName>
    </submittedName>
</protein>
<dbReference type="GO" id="GO:0000287">
    <property type="term" value="F:magnesium ion binding"/>
    <property type="evidence" value="ECO:0007669"/>
    <property type="project" value="TreeGrafter"/>
</dbReference>
<proteinExistence type="predicted"/>
<dbReference type="Gene3D" id="3.40.50.1000">
    <property type="entry name" value="HAD superfamily/HAD-like"/>
    <property type="match status" value="1"/>
</dbReference>
<dbReference type="KEGG" id="caml:H6X83_05575"/>
<gene>
    <name evidence="1" type="ORF">H6X83_05575</name>
</gene>
<sequence length="269" mass="29854">MQLKDILLVSDLDGTLIDKSYQIPQCNIDALMRFRELGGHFVMATGRTRQSAGRYVPLIQPDLPCILLNGTVLYDFGMQRPTDVLSVSPESLTVLLQSVLRKFPAAVGVELFNTNEVAILCRNRYISNTMTPEVDLPIERLVDFPQPWCKVLLGCEPQKMFALKTFLQEQPHEGLQFVFTGPEFLEIMPAGVNKGAALQKLMKQYGFCREAVFAAGDYENDKEMLQTAGFAAVPADGQPQMQQLADLVTCPCAEGAVADVVDYLVKHYG</sequence>
<evidence type="ECO:0000313" key="1">
    <source>
        <dbReference type="EMBL" id="QNO19085.1"/>
    </source>
</evidence>
<keyword evidence="2" id="KW-1185">Reference proteome</keyword>